<evidence type="ECO:0000259" key="2">
    <source>
        <dbReference type="Pfam" id="PF02517"/>
    </source>
</evidence>
<name>A0A2U1JR15_9FLAO</name>
<keyword evidence="1" id="KW-0472">Membrane</keyword>
<dbReference type="OrthoDB" id="2806188at2"/>
<accession>A0A2U1JR15</accession>
<gene>
    <name evidence="3" type="ORF">DB891_14570</name>
</gene>
<feature type="transmembrane region" description="Helical" evidence="1">
    <location>
        <begin position="66"/>
        <end position="87"/>
    </location>
</feature>
<dbReference type="GO" id="GO:0080120">
    <property type="term" value="P:CAAX-box protein maturation"/>
    <property type="evidence" value="ECO:0007669"/>
    <property type="project" value="UniProtKB-ARBA"/>
</dbReference>
<dbReference type="GO" id="GO:0006508">
    <property type="term" value="P:proteolysis"/>
    <property type="evidence" value="ECO:0007669"/>
    <property type="project" value="UniProtKB-KW"/>
</dbReference>
<comment type="caution">
    <text evidence="3">The sequence shown here is derived from an EMBL/GenBank/DDBJ whole genome shotgun (WGS) entry which is preliminary data.</text>
</comment>
<dbReference type="Pfam" id="PF02517">
    <property type="entry name" value="Rce1-like"/>
    <property type="match status" value="1"/>
</dbReference>
<keyword evidence="4" id="KW-1185">Reference proteome</keyword>
<feature type="transmembrane region" description="Helical" evidence="1">
    <location>
        <begin position="236"/>
        <end position="253"/>
    </location>
</feature>
<keyword evidence="3" id="KW-0378">Hydrolase</keyword>
<evidence type="ECO:0000313" key="4">
    <source>
        <dbReference type="Proteomes" id="UP000245618"/>
    </source>
</evidence>
<reference evidence="3 4" key="1">
    <citation type="submission" date="2018-04" db="EMBL/GenBank/DDBJ databases">
        <title>Flavobacterium sp. nov., isolated from glacier ice.</title>
        <authorList>
            <person name="Liu Q."/>
            <person name="Xin Y.-H."/>
        </authorList>
    </citation>
    <scope>NUCLEOTIDE SEQUENCE [LARGE SCALE GENOMIC DNA]</scope>
    <source>
        <strain evidence="3 4">LB2P30</strain>
    </source>
</reference>
<feature type="transmembrane region" description="Helical" evidence="1">
    <location>
        <begin position="16"/>
        <end position="40"/>
    </location>
</feature>
<dbReference type="RefSeq" id="WP_116764314.1">
    <property type="nucleotide sequence ID" value="NZ_QCZH01000021.1"/>
</dbReference>
<dbReference type="GO" id="GO:0004175">
    <property type="term" value="F:endopeptidase activity"/>
    <property type="evidence" value="ECO:0007669"/>
    <property type="project" value="UniProtKB-ARBA"/>
</dbReference>
<dbReference type="AlphaFoldDB" id="A0A2U1JR15"/>
<feature type="domain" description="CAAX prenyl protease 2/Lysostaphin resistance protein A-like" evidence="2">
    <location>
        <begin position="144"/>
        <end position="241"/>
    </location>
</feature>
<keyword evidence="1" id="KW-1133">Transmembrane helix</keyword>
<feature type="transmembrane region" description="Helical" evidence="1">
    <location>
        <begin position="180"/>
        <end position="197"/>
    </location>
</feature>
<organism evidence="3 4">
    <name type="scientific">Flavobacterium laiguense</name>
    <dbReference type="NCBI Taxonomy" id="2169409"/>
    <lineage>
        <taxon>Bacteria</taxon>
        <taxon>Pseudomonadati</taxon>
        <taxon>Bacteroidota</taxon>
        <taxon>Flavobacteriia</taxon>
        <taxon>Flavobacteriales</taxon>
        <taxon>Flavobacteriaceae</taxon>
        <taxon>Flavobacterium</taxon>
    </lineage>
</organism>
<protein>
    <submittedName>
        <fullName evidence="3">CPBP family intramembrane metalloprotease domain-containing protein</fullName>
    </submittedName>
</protein>
<feature type="transmembrane region" description="Helical" evidence="1">
    <location>
        <begin position="265"/>
        <end position="286"/>
    </location>
</feature>
<proteinExistence type="predicted"/>
<sequence>MFLEQGIKEENKFSKYLMGTVFIIMASFFGQLPMLIALLYETTFKGKVYPSSDQELMHFFDPNLTLFFLLISFVFVLFGIYFVVRFLHQQSLLSIITSRPKLDWSRVWFSFGIWSVFTIVSTLLFWFFSPSDFVLNFKLIPFLFLVIIGTLLIPVQTTVEELVFRGYLMQGFANLSKNRWLPLIMTSGIFGLMHIGNPEVAKLGYVIMVYYIGTGLLLGIITLMDEGMELTLGFHAANNLIGALLVTTDWSAFQTNSIFKDVSETTVGVDIIIPIVVVYPLLLVIFDKKYGWTNWKEKLTGKIV</sequence>
<feature type="transmembrane region" description="Helical" evidence="1">
    <location>
        <begin position="140"/>
        <end position="159"/>
    </location>
</feature>
<dbReference type="EMBL" id="QCZH01000021">
    <property type="protein sequence ID" value="PWA07572.1"/>
    <property type="molecule type" value="Genomic_DNA"/>
</dbReference>
<keyword evidence="3" id="KW-0645">Protease</keyword>
<keyword evidence="3" id="KW-0482">Metalloprotease</keyword>
<dbReference type="InterPro" id="IPR003675">
    <property type="entry name" value="Rce1/LyrA-like_dom"/>
</dbReference>
<dbReference type="GO" id="GO:0008237">
    <property type="term" value="F:metallopeptidase activity"/>
    <property type="evidence" value="ECO:0007669"/>
    <property type="project" value="UniProtKB-KW"/>
</dbReference>
<feature type="transmembrane region" description="Helical" evidence="1">
    <location>
        <begin position="203"/>
        <end position="224"/>
    </location>
</feature>
<feature type="transmembrane region" description="Helical" evidence="1">
    <location>
        <begin position="107"/>
        <end position="128"/>
    </location>
</feature>
<evidence type="ECO:0000313" key="3">
    <source>
        <dbReference type="EMBL" id="PWA07572.1"/>
    </source>
</evidence>
<dbReference type="Proteomes" id="UP000245618">
    <property type="component" value="Unassembled WGS sequence"/>
</dbReference>
<evidence type="ECO:0000256" key="1">
    <source>
        <dbReference type="SAM" id="Phobius"/>
    </source>
</evidence>
<keyword evidence="1" id="KW-0812">Transmembrane</keyword>